<keyword evidence="5 17" id="KW-0597">Phosphoprotein</keyword>
<name>A0ABU0C6I2_9BRAD</name>
<comment type="caution">
    <text evidence="21">The sequence shown here is derived from an EMBL/GenBank/DDBJ whole genome shotgun (WGS) entry which is preliminary data.</text>
</comment>
<dbReference type="SMART" id="SM00382">
    <property type="entry name" value="AAA"/>
    <property type="match status" value="1"/>
</dbReference>
<dbReference type="Pfam" id="PF25601">
    <property type="entry name" value="AAA_lid_14"/>
    <property type="match status" value="1"/>
</dbReference>
<dbReference type="Pfam" id="PF00158">
    <property type="entry name" value="Sigma54_activat"/>
    <property type="match status" value="1"/>
</dbReference>
<accession>A0ABU0C6I2</accession>
<evidence type="ECO:0000259" key="19">
    <source>
        <dbReference type="PROSITE" id="PS50045"/>
    </source>
</evidence>
<dbReference type="InterPro" id="IPR058031">
    <property type="entry name" value="AAA_lid_NorR"/>
</dbReference>
<sequence length="513" mass="56163">MPARMLLVDDDPITLRLLAGMMQSFGYLSESVSGGQAALDRINDTSSAPIDVVILDLVMPDVDGMMVLEELKKRPAPPAVIVQTAQGGIDTAVSAMRAGAFDFLVKPAAPERLRVSISNALKLSALQGEVQRLRHRREETVSFDDMIASAPAMMRTMELGQRAARSTISVLIEGEAGTGKEWFAHAIHGESARRARPFVSVDCGAVPADDIEVLLFGRPATGTSPALRGRIHEAQGGTLLLRQIADLPASVQARLAAVLEEGTLPRLSGERATRCDFRLIATTDRRLVDRVAEGVFREDLFYRLNVFPIWLPPLRDRVEDLLPLAATFLARFAAEEGRPRLKGLAPETEALLAAFHWPDNIRQLENAVYRAVILCEGEFLRPWDFPQIQTALDAGAIPELVKAWQNEGAAAARTRASGTGHVARAHHRERETPDKSFASADKISPPLYGLLHLLDRDGEMRALDALEEAAVRFAVEHYGGRMSEVARRLHIGRSTLYRKLKDYGIETAAADAA</sequence>
<dbReference type="PROSITE" id="PS50045">
    <property type="entry name" value="SIGMA54_INTERACT_4"/>
    <property type="match status" value="1"/>
</dbReference>
<dbReference type="Gene3D" id="3.40.50.300">
    <property type="entry name" value="P-loop containing nucleotide triphosphate hydrolases"/>
    <property type="match status" value="1"/>
</dbReference>
<keyword evidence="3" id="KW-0963">Cytoplasm</keyword>
<feature type="region of interest" description="Disordered" evidence="18">
    <location>
        <begin position="415"/>
        <end position="438"/>
    </location>
</feature>
<keyword evidence="13" id="KW-0535">Nitrogen fixation</keyword>
<keyword evidence="11" id="KW-0010">Activator</keyword>
<dbReference type="PANTHER" id="PTHR32071">
    <property type="entry name" value="TRANSCRIPTIONAL REGULATORY PROTEIN"/>
    <property type="match status" value="1"/>
</dbReference>
<dbReference type="SMART" id="SM00448">
    <property type="entry name" value="REC"/>
    <property type="match status" value="1"/>
</dbReference>
<evidence type="ECO:0000256" key="18">
    <source>
        <dbReference type="SAM" id="MobiDB-lite"/>
    </source>
</evidence>
<evidence type="ECO:0000313" key="21">
    <source>
        <dbReference type="EMBL" id="MDQ0326104.1"/>
    </source>
</evidence>
<keyword evidence="6" id="KW-0547">Nucleotide-binding</keyword>
<dbReference type="InterPro" id="IPR002197">
    <property type="entry name" value="HTH_Fis"/>
</dbReference>
<dbReference type="EMBL" id="JAUSUK010000002">
    <property type="protein sequence ID" value="MDQ0326104.1"/>
    <property type="molecule type" value="Genomic_DNA"/>
</dbReference>
<evidence type="ECO:0000256" key="15">
    <source>
        <dbReference type="ARBA" id="ARBA00031910"/>
    </source>
</evidence>
<evidence type="ECO:0000256" key="6">
    <source>
        <dbReference type="ARBA" id="ARBA00022741"/>
    </source>
</evidence>
<keyword evidence="7" id="KW-0067">ATP-binding</keyword>
<proteinExistence type="predicted"/>
<dbReference type="InterPro" id="IPR003593">
    <property type="entry name" value="AAA+_ATPase"/>
</dbReference>
<evidence type="ECO:0000256" key="7">
    <source>
        <dbReference type="ARBA" id="ARBA00022840"/>
    </source>
</evidence>
<dbReference type="InterPro" id="IPR027417">
    <property type="entry name" value="P-loop_NTPase"/>
</dbReference>
<dbReference type="Pfam" id="PF00072">
    <property type="entry name" value="Response_reg"/>
    <property type="match status" value="1"/>
</dbReference>
<evidence type="ECO:0000256" key="10">
    <source>
        <dbReference type="ARBA" id="ARBA00023125"/>
    </source>
</evidence>
<gene>
    <name evidence="21" type="ORF">J2R99_001973</name>
</gene>
<evidence type="ECO:0000256" key="1">
    <source>
        <dbReference type="ARBA" id="ARBA00004496"/>
    </source>
</evidence>
<dbReference type="RefSeq" id="WP_307154316.1">
    <property type="nucleotide sequence ID" value="NZ_JAUSUK010000002.1"/>
</dbReference>
<evidence type="ECO:0000256" key="5">
    <source>
        <dbReference type="ARBA" id="ARBA00022553"/>
    </source>
</evidence>
<dbReference type="CDD" id="cd00009">
    <property type="entry name" value="AAA"/>
    <property type="match status" value="1"/>
</dbReference>
<comment type="function">
    <text evidence="16">Member of the two-component regulatory system NtrB/NtrC, which controls expression of the nitrogen-regulated (ntr) genes in response to nitrogen limitation. Phosphorylated NtrC binds directly to DNA and stimulates the formation of open promoter-sigma54-RNA polymerase complexes.</text>
</comment>
<feature type="domain" description="Sigma-54 factor interaction" evidence="19">
    <location>
        <begin position="146"/>
        <end position="373"/>
    </location>
</feature>
<evidence type="ECO:0000259" key="20">
    <source>
        <dbReference type="PROSITE" id="PS50110"/>
    </source>
</evidence>
<dbReference type="InterPro" id="IPR002078">
    <property type="entry name" value="Sigma_54_int"/>
</dbReference>
<keyword evidence="8" id="KW-0902">Two-component regulatory system</keyword>
<dbReference type="GO" id="GO:0003677">
    <property type="term" value="F:DNA binding"/>
    <property type="evidence" value="ECO:0007669"/>
    <property type="project" value="UniProtKB-KW"/>
</dbReference>
<evidence type="ECO:0000256" key="17">
    <source>
        <dbReference type="PROSITE-ProRule" id="PRU00169"/>
    </source>
</evidence>
<dbReference type="Gene3D" id="1.10.10.60">
    <property type="entry name" value="Homeodomain-like"/>
    <property type="match status" value="1"/>
</dbReference>
<feature type="domain" description="Response regulatory" evidence="20">
    <location>
        <begin position="4"/>
        <end position="121"/>
    </location>
</feature>
<keyword evidence="22" id="KW-1185">Reference proteome</keyword>
<evidence type="ECO:0000313" key="22">
    <source>
        <dbReference type="Proteomes" id="UP001230253"/>
    </source>
</evidence>
<dbReference type="InterPro" id="IPR009057">
    <property type="entry name" value="Homeodomain-like_sf"/>
</dbReference>
<dbReference type="PANTHER" id="PTHR32071:SF95">
    <property type="entry name" value="DNA-BINDING TRANSCRIPTIONAL REGULATOR NTRC"/>
    <property type="match status" value="1"/>
</dbReference>
<dbReference type="InterPro" id="IPR001789">
    <property type="entry name" value="Sig_transdc_resp-reg_receiver"/>
</dbReference>
<evidence type="ECO:0000256" key="12">
    <source>
        <dbReference type="ARBA" id="ARBA00023163"/>
    </source>
</evidence>
<evidence type="ECO:0000256" key="9">
    <source>
        <dbReference type="ARBA" id="ARBA00023015"/>
    </source>
</evidence>
<dbReference type="PROSITE" id="PS50110">
    <property type="entry name" value="RESPONSE_REGULATORY"/>
    <property type="match status" value="1"/>
</dbReference>
<feature type="modified residue" description="4-aspartylphosphate" evidence="17">
    <location>
        <position position="56"/>
    </location>
</feature>
<keyword evidence="10 21" id="KW-0238">DNA-binding</keyword>
<keyword evidence="4" id="KW-0678">Repressor</keyword>
<comment type="subcellular location">
    <subcellularLocation>
        <location evidence="1">Cytoplasm</location>
    </subcellularLocation>
</comment>
<reference evidence="21 22" key="1">
    <citation type="submission" date="2023-07" db="EMBL/GenBank/DDBJ databases">
        <title>Genomic Encyclopedia of Type Strains, Phase IV (KMG-IV): sequencing the most valuable type-strain genomes for metagenomic binning, comparative biology and taxonomic classification.</title>
        <authorList>
            <person name="Goeker M."/>
        </authorList>
    </citation>
    <scope>NUCLEOTIDE SEQUENCE [LARGE SCALE GENOMIC DNA]</scope>
    <source>
        <strain evidence="21 22">DSM 11549</strain>
    </source>
</reference>
<dbReference type="SUPFAM" id="SSF52540">
    <property type="entry name" value="P-loop containing nucleoside triphosphate hydrolases"/>
    <property type="match status" value="1"/>
</dbReference>
<evidence type="ECO:0000256" key="14">
    <source>
        <dbReference type="ARBA" id="ARBA00029881"/>
    </source>
</evidence>
<dbReference type="Gene3D" id="1.10.8.60">
    <property type="match status" value="1"/>
</dbReference>
<evidence type="ECO:0000256" key="13">
    <source>
        <dbReference type="ARBA" id="ARBA00023231"/>
    </source>
</evidence>
<evidence type="ECO:0000256" key="4">
    <source>
        <dbReference type="ARBA" id="ARBA00022491"/>
    </source>
</evidence>
<evidence type="ECO:0000256" key="3">
    <source>
        <dbReference type="ARBA" id="ARBA00022490"/>
    </source>
</evidence>
<dbReference type="PRINTS" id="PR01590">
    <property type="entry name" value="HTHFIS"/>
</dbReference>
<dbReference type="SUPFAM" id="SSF46689">
    <property type="entry name" value="Homeodomain-like"/>
    <property type="match status" value="1"/>
</dbReference>
<keyword evidence="12" id="KW-0804">Transcription</keyword>
<evidence type="ECO:0000256" key="11">
    <source>
        <dbReference type="ARBA" id="ARBA00023159"/>
    </source>
</evidence>
<dbReference type="InterPro" id="IPR011006">
    <property type="entry name" value="CheY-like_superfamily"/>
</dbReference>
<evidence type="ECO:0000256" key="8">
    <source>
        <dbReference type="ARBA" id="ARBA00023012"/>
    </source>
</evidence>
<organism evidence="21 22">
    <name type="scientific">Rhodopseudomonas julia</name>
    <dbReference type="NCBI Taxonomy" id="200617"/>
    <lineage>
        <taxon>Bacteria</taxon>
        <taxon>Pseudomonadati</taxon>
        <taxon>Pseudomonadota</taxon>
        <taxon>Alphaproteobacteria</taxon>
        <taxon>Hyphomicrobiales</taxon>
        <taxon>Nitrobacteraceae</taxon>
        <taxon>Rhodopseudomonas</taxon>
    </lineage>
</organism>
<keyword evidence="9" id="KW-0805">Transcription regulation</keyword>
<dbReference type="Pfam" id="PF02954">
    <property type="entry name" value="HTH_8"/>
    <property type="match status" value="1"/>
</dbReference>
<evidence type="ECO:0000256" key="16">
    <source>
        <dbReference type="ARBA" id="ARBA00043886"/>
    </source>
</evidence>
<dbReference type="SUPFAM" id="SSF52172">
    <property type="entry name" value="CheY-like"/>
    <property type="match status" value="1"/>
</dbReference>
<evidence type="ECO:0000256" key="2">
    <source>
        <dbReference type="ARBA" id="ARBA00019059"/>
    </source>
</evidence>
<protein>
    <recommendedName>
        <fullName evidence="2">DNA-binding transcriptional regulator NtrC</fullName>
    </recommendedName>
    <alternativeName>
        <fullName evidence="14">Nitrogen regulation protein NR(I)</fullName>
    </alternativeName>
    <alternativeName>
        <fullName evidence="15">Nitrogen regulator I</fullName>
    </alternativeName>
</protein>
<dbReference type="Gene3D" id="3.40.50.2300">
    <property type="match status" value="1"/>
</dbReference>
<dbReference type="Proteomes" id="UP001230253">
    <property type="component" value="Unassembled WGS sequence"/>
</dbReference>